<dbReference type="PANTHER" id="PTHR33540">
    <property type="entry name" value="TRNA THREONYLCARBAMOYLADENOSINE BIOSYNTHESIS PROTEIN TSAE"/>
    <property type="match status" value="1"/>
</dbReference>
<evidence type="ECO:0000256" key="9">
    <source>
        <dbReference type="ARBA" id="ARBA00022842"/>
    </source>
</evidence>
<keyword evidence="8" id="KW-0067">ATP-binding</keyword>
<dbReference type="Pfam" id="PF02367">
    <property type="entry name" value="TsaE"/>
    <property type="match status" value="1"/>
</dbReference>
<dbReference type="Gene3D" id="3.40.50.300">
    <property type="entry name" value="P-loop containing nucleotide triphosphate hydrolases"/>
    <property type="match status" value="1"/>
</dbReference>
<keyword evidence="6" id="KW-0479">Metal-binding</keyword>
<dbReference type="NCBIfam" id="TIGR00150">
    <property type="entry name" value="T6A_YjeE"/>
    <property type="match status" value="1"/>
</dbReference>
<dbReference type="AlphaFoldDB" id="A0A919SA40"/>
<dbReference type="Proteomes" id="UP000680865">
    <property type="component" value="Unassembled WGS sequence"/>
</dbReference>
<keyword evidence="13" id="KW-1185">Reference proteome</keyword>
<comment type="function">
    <text evidence="10">Required for the formation of a threonylcarbamoyl group on adenosine at position 37 (t(6)A37) in tRNAs that read codons beginning with adenine. Is involved in the transfer of the threonylcarbamoyl moiety of threonylcarbamoyl-AMP (TC-AMP) to the N6 group of A37, together with TsaD and TsaB. TsaE seems to play an indirect role in the t(6)A biosynthesis pathway, possibly in regulating the core enzymatic function of TsaD.</text>
</comment>
<dbReference type="GO" id="GO:0005524">
    <property type="term" value="F:ATP binding"/>
    <property type="evidence" value="ECO:0007669"/>
    <property type="project" value="UniProtKB-KW"/>
</dbReference>
<keyword evidence="9" id="KW-0460">Magnesium</keyword>
<gene>
    <name evidence="12" type="ORF">Aco04nite_07320</name>
</gene>
<dbReference type="InterPro" id="IPR027417">
    <property type="entry name" value="P-loop_NTPase"/>
</dbReference>
<evidence type="ECO:0000256" key="8">
    <source>
        <dbReference type="ARBA" id="ARBA00022840"/>
    </source>
</evidence>
<keyword evidence="5" id="KW-0819">tRNA processing</keyword>
<dbReference type="GO" id="GO:0005737">
    <property type="term" value="C:cytoplasm"/>
    <property type="evidence" value="ECO:0007669"/>
    <property type="project" value="UniProtKB-SubCell"/>
</dbReference>
<evidence type="ECO:0000256" key="6">
    <source>
        <dbReference type="ARBA" id="ARBA00022723"/>
    </source>
</evidence>
<evidence type="ECO:0000256" key="10">
    <source>
        <dbReference type="ARBA" id="ARBA00024908"/>
    </source>
</evidence>
<dbReference type="GO" id="GO:0002949">
    <property type="term" value="P:tRNA threonylcarbamoyladenosine modification"/>
    <property type="evidence" value="ECO:0007669"/>
    <property type="project" value="InterPro"/>
</dbReference>
<dbReference type="InterPro" id="IPR003442">
    <property type="entry name" value="T6A_TsaE"/>
</dbReference>
<keyword evidence="7" id="KW-0547">Nucleotide-binding</keyword>
<comment type="similarity">
    <text evidence="2">Belongs to the TsaE family.</text>
</comment>
<dbReference type="GO" id="GO:0046872">
    <property type="term" value="F:metal ion binding"/>
    <property type="evidence" value="ECO:0007669"/>
    <property type="project" value="UniProtKB-KW"/>
</dbReference>
<evidence type="ECO:0000256" key="5">
    <source>
        <dbReference type="ARBA" id="ARBA00022694"/>
    </source>
</evidence>
<evidence type="ECO:0000256" key="11">
    <source>
        <dbReference type="ARBA" id="ARBA00032441"/>
    </source>
</evidence>
<accession>A0A919SA40</accession>
<proteinExistence type="inferred from homology"/>
<evidence type="ECO:0000256" key="2">
    <source>
        <dbReference type="ARBA" id="ARBA00007599"/>
    </source>
</evidence>
<sequence length="191" mass="20299">MTTTGIRLSTVEETRAFGERLAALLCPGDLLLLTGPLGAGKTALVQGIGAGLGVLGAVTSPTFVIARVHRPDPARGGTVPLVHADAYRLGDAADPRAEIDDLDLDASADDAVTVVEWGAGLVEQLNDEYLAVRIDRLDDDTRVIDLVPHGGDWAARLKDGDWATRLKDGDWATRLKDGDWAARLKKATELP</sequence>
<evidence type="ECO:0000256" key="7">
    <source>
        <dbReference type="ARBA" id="ARBA00022741"/>
    </source>
</evidence>
<evidence type="ECO:0000256" key="3">
    <source>
        <dbReference type="ARBA" id="ARBA00019010"/>
    </source>
</evidence>
<keyword evidence="4" id="KW-0963">Cytoplasm</keyword>
<dbReference type="PANTHER" id="PTHR33540:SF2">
    <property type="entry name" value="TRNA THREONYLCARBAMOYLADENOSINE BIOSYNTHESIS PROTEIN TSAE"/>
    <property type="match status" value="1"/>
</dbReference>
<comment type="subcellular location">
    <subcellularLocation>
        <location evidence="1">Cytoplasm</location>
    </subcellularLocation>
</comment>
<reference evidence="12" key="1">
    <citation type="submission" date="2021-03" db="EMBL/GenBank/DDBJ databases">
        <title>Whole genome shotgun sequence of Actinoplanes consettensis NBRC 14913.</title>
        <authorList>
            <person name="Komaki H."/>
            <person name="Tamura T."/>
        </authorList>
    </citation>
    <scope>NUCLEOTIDE SEQUENCE</scope>
    <source>
        <strain evidence="12">NBRC 14913</strain>
    </source>
</reference>
<comment type="caution">
    <text evidence="12">The sequence shown here is derived from an EMBL/GenBank/DDBJ whole genome shotgun (WGS) entry which is preliminary data.</text>
</comment>
<evidence type="ECO:0000256" key="4">
    <source>
        <dbReference type="ARBA" id="ARBA00022490"/>
    </source>
</evidence>
<dbReference type="EMBL" id="BOQP01000003">
    <property type="protein sequence ID" value="GIM67653.1"/>
    <property type="molecule type" value="Genomic_DNA"/>
</dbReference>
<organism evidence="12 13">
    <name type="scientific">Winogradskya consettensis</name>
    <dbReference type="NCBI Taxonomy" id="113560"/>
    <lineage>
        <taxon>Bacteria</taxon>
        <taxon>Bacillati</taxon>
        <taxon>Actinomycetota</taxon>
        <taxon>Actinomycetes</taxon>
        <taxon>Micromonosporales</taxon>
        <taxon>Micromonosporaceae</taxon>
        <taxon>Winogradskya</taxon>
    </lineage>
</organism>
<protein>
    <recommendedName>
        <fullName evidence="3">tRNA threonylcarbamoyladenosine biosynthesis protein TsaE</fullName>
    </recommendedName>
    <alternativeName>
        <fullName evidence="11">t(6)A37 threonylcarbamoyladenosine biosynthesis protein TsaE</fullName>
    </alternativeName>
</protein>
<dbReference type="SUPFAM" id="SSF52540">
    <property type="entry name" value="P-loop containing nucleoside triphosphate hydrolases"/>
    <property type="match status" value="1"/>
</dbReference>
<evidence type="ECO:0000256" key="1">
    <source>
        <dbReference type="ARBA" id="ARBA00004496"/>
    </source>
</evidence>
<evidence type="ECO:0000313" key="13">
    <source>
        <dbReference type="Proteomes" id="UP000680865"/>
    </source>
</evidence>
<name>A0A919SA40_9ACTN</name>
<evidence type="ECO:0000313" key="12">
    <source>
        <dbReference type="EMBL" id="GIM67653.1"/>
    </source>
</evidence>